<organism evidence="2 3">
    <name type="scientific">Aquatica leii</name>
    <dbReference type="NCBI Taxonomy" id="1421715"/>
    <lineage>
        <taxon>Eukaryota</taxon>
        <taxon>Metazoa</taxon>
        <taxon>Ecdysozoa</taxon>
        <taxon>Arthropoda</taxon>
        <taxon>Hexapoda</taxon>
        <taxon>Insecta</taxon>
        <taxon>Pterygota</taxon>
        <taxon>Neoptera</taxon>
        <taxon>Endopterygota</taxon>
        <taxon>Coleoptera</taxon>
        <taxon>Polyphaga</taxon>
        <taxon>Elateriformia</taxon>
        <taxon>Elateroidea</taxon>
        <taxon>Lampyridae</taxon>
        <taxon>Luciolinae</taxon>
        <taxon>Aquatica</taxon>
    </lineage>
</organism>
<feature type="coiled-coil region" evidence="1">
    <location>
        <begin position="59"/>
        <end position="93"/>
    </location>
</feature>
<evidence type="ECO:0000313" key="2">
    <source>
        <dbReference type="EMBL" id="KAK4881540.1"/>
    </source>
</evidence>
<sequence length="240" mass="27751">MPATNKCLKCAKEVNFDKDKEFRCDICMLPIHTTCSGLSRTEMQFILSKDSVSYHCDKCIKQKSEISELRELILDLKSEIELLKKASENQRTNLTTPAEEIITEVAERQLRSRNVIMYNLNENQSNDQDLIDVQGVIKKISTVSTEHIKLFRLGQSRTPNKPRPIKIIFKNSDDAISVLRNNKKLKEINSTIFVRSDLTKMQMEHLSNLRIELQERISNGEKDITIRYIRGVPKIIKSKN</sequence>
<dbReference type="SUPFAM" id="SSF57903">
    <property type="entry name" value="FYVE/PHD zinc finger"/>
    <property type="match status" value="1"/>
</dbReference>
<gene>
    <name evidence="2" type="ORF">RN001_004859</name>
</gene>
<evidence type="ECO:0000313" key="3">
    <source>
        <dbReference type="Proteomes" id="UP001353858"/>
    </source>
</evidence>
<keyword evidence="3" id="KW-1185">Reference proteome</keyword>
<dbReference type="InterPro" id="IPR011011">
    <property type="entry name" value="Znf_FYVE_PHD"/>
</dbReference>
<keyword evidence="1" id="KW-0175">Coiled coil</keyword>
<evidence type="ECO:0008006" key="4">
    <source>
        <dbReference type="Google" id="ProtNLM"/>
    </source>
</evidence>
<dbReference type="EMBL" id="JARPUR010000002">
    <property type="protein sequence ID" value="KAK4881540.1"/>
    <property type="molecule type" value="Genomic_DNA"/>
</dbReference>
<proteinExistence type="predicted"/>
<dbReference type="AlphaFoldDB" id="A0AAN7Q666"/>
<dbReference type="Gene3D" id="3.30.40.10">
    <property type="entry name" value="Zinc/RING finger domain, C3HC4 (zinc finger)"/>
    <property type="match status" value="1"/>
</dbReference>
<accession>A0AAN7Q666</accession>
<name>A0AAN7Q666_9COLE</name>
<protein>
    <recommendedName>
        <fullName evidence="4">Zinc finger PHD-type domain-containing protein</fullName>
    </recommendedName>
</protein>
<evidence type="ECO:0000256" key="1">
    <source>
        <dbReference type="SAM" id="Coils"/>
    </source>
</evidence>
<reference evidence="3" key="1">
    <citation type="submission" date="2023-01" db="EMBL/GenBank/DDBJ databases">
        <title>Key to firefly adult light organ development and bioluminescence: homeobox transcription factors regulate luciferase expression and transportation to peroxisome.</title>
        <authorList>
            <person name="Fu X."/>
        </authorList>
    </citation>
    <scope>NUCLEOTIDE SEQUENCE [LARGE SCALE GENOMIC DNA]</scope>
</reference>
<dbReference type="Proteomes" id="UP001353858">
    <property type="component" value="Unassembled WGS sequence"/>
</dbReference>
<dbReference type="InterPro" id="IPR013083">
    <property type="entry name" value="Znf_RING/FYVE/PHD"/>
</dbReference>
<comment type="caution">
    <text evidence="2">The sequence shown here is derived from an EMBL/GenBank/DDBJ whole genome shotgun (WGS) entry which is preliminary data.</text>
</comment>